<dbReference type="InterPro" id="IPR003749">
    <property type="entry name" value="ThiS/MoaD-like"/>
</dbReference>
<dbReference type="Gene3D" id="3.10.20.30">
    <property type="match status" value="1"/>
</dbReference>
<name>S0G668_9BACT</name>
<evidence type="ECO:0000313" key="1">
    <source>
        <dbReference type="EMBL" id="EMS81494.1"/>
    </source>
</evidence>
<evidence type="ECO:0000313" key="2">
    <source>
        <dbReference type="Proteomes" id="UP000014216"/>
    </source>
</evidence>
<accession>S0G668</accession>
<dbReference type="SUPFAM" id="SSF54285">
    <property type="entry name" value="MoaD/ThiS"/>
    <property type="match status" value="1"/>
</dbReference>
<dbReference type="Pfam" id="PF02597">
    <property type="entry name" value="ThiS"/>
    <property type="match status" value="1"/>
</dbReference>
<sequence>MQISLNGEKVESERQTLMELILGTGLDPASVVAEVNLKVIRQNSWTKITINEGDDIELLSFVGGG</sequence>
<comment type="caution">
    <text evidence="1">The sequence shown here is derived from an EMBL/GenBank/DDBJ whole genome shotgun (WGS) entry which is preliminary data.</text>
</comment>
<dbReference type="PANTHER" id="PTHR34472">
    <property type="entry name" value="SULFUR CARRIER PROTEIN THIS"/>
    <property type="match status" value="1"/>
</dbReference>
<dbReference type="CDD" id="cd00565">
    <property type="entry name" value="Ubl_ThiS"/>
    <property type="match status" value="1"/>
</dbReference>
<dbReference type="RefSeq" id="WP_006964236.1">
    <property type="nucleotide sequence ID" value="NZ_APJX01000001.1"/>
</dbReference>
<dbReference type="EMBL" id="APJX01000001">
    <property type="protein sequence ID" value="EMS81494.1"/>
    <property type="molecule type" value="Genomic_DNA"/>
</dbReference>
<protein>
    <submittedName>
        <fullName evidence="1">Thiamine biosynthesis protein ThiS</fullName>
    </submittedName>
</protein>
<dbReference type="NCBIfam" id="TIGR01683">
    <property type="entry name" value="thiS"/>
    <property type="match status" value="1"/>
</dbReference>
<dbReference type="InterPro" id="IPR010035">
    <property type="entry name" value="Thi_S"/>
</dbReference>
<dbReference type="InterPro" id="IPR016155">
    <property type="entry name" value="Mopterin_synth/thiamin_S_b"/>
</dbReference>
<dbReference type="AlphaFoldDB" id="S0G668"/>
<dbReference type="InterPro" id="IPR012675">
    <property type="entry name" value="Beta-grasp_dom_sf"/>
</dbReference>
<dbReference type="PANTHER" id="PTHR34472:SF1">
    <property type="entry name" value="SULFUR CARRIER PROTEIN THIS"/>
    <property type="match status" value="1"/>
</dbReference>
<dbReference type="OrthoDB" id="197113at2"/>
<organism evidence="1 2">
    <name type="scientific">Desulfotignum phosphitoxidans DSM 13687</name>
    <dbReference type="NCBI Taxonomy" id="1286635"/>
    <lineage>
        <taxon>Bacteria</taxon>
        <taxon>Pseudomonadati</taxon>
        <taxon>Thermodesulfobacteriota</taxon>
        <taxon>Desulfobacteria</taxon>
        <taxon>Desulfobacterales</taxon>
        <taxon>Desulfobacteraceae</taxon>
        <taxon>Desulfotignum</taxon>
    </lineage>
</organism>
<reference evidence="1 2" key="1">
    <citation type="journal article" date="2013" name="Genome Announc.">
        <title>Draft Genome Sequence of Desulfotignum phosphitoxidans DSM 13687 Strain FiPS-3.</title>
        <authorList>
            <person name="Poehlein A."/>
            <person name="Daniel R."/>
            <person name="Simeonova D.D."/>
        </authorList>
    </citation>
    <scope>NUCLEOTIDE SEQUENCE [LARGE SCALE GENOMIC DNA]</scope>
    <source>
        <strain evidence="1 2">DSM 13687</strain>
    </source>
</reference>
<dbReference type="Proteomes" id="UP000014216">
    <property type="component" value="Unassembled WGS sequence"/>
</dbReference>
<proteinExistence type="predicted"/>
<keyword evidence="2" id="KW-1185">Reference proteome</keyword>
<gene>
    <name evidence="1" type="primary">thiS</name>
    <name evidence="1" type="ORF">Dpo_1c06350</name>
</gene>